<dbReference type="Proteomes" id="UP001050691">
    <property type="component" value="Unassembled WGS sequence"/>
</dbReference>
<dbReference type="InterPro" id="IPR029004">
    <property type="entry name" value="Ribosomal_eL28/Mak16"/>
</dbReference>
<feature type="compositionally biased region" description="Acidic residues" evidence="4">
    <location>
        <begin position="189"/>
        <end position="204"/>
    </location>
</feature>
<comment type="similarity">
    <text evidence="2">Belongs to the MAK16 family.</text>
</comment>
<dbReference type="PANTHER" id="PTHR23405">
    <property type="entry name" value="MAINTENANCE OF KILLER 16 MAK16 PROTEIN-RELATED"/>
    <property type="match status" value="1"/>
</dbReference>
<dbReference type="GO" id="GO:0000470">
    <property type="term" value="P:maturation of LSU-rRNA"/>
    <property type="evidence" value="ECO:0007669"/>
    <property type="project" value="TreeGrafter"/>
</dbReference>
<sequence length="263" mass="30858">MPAKMWERVKLSNNYTKALEQIDQHLIYWPSFLIHKCKQRITKITQYLIKMRRLKLRTQSKLVPVSQKRERRERTRELKALRAAHIERSIQAELLERLKSKAYGDQPLNVNEEVWKAVLDGEKGKEKALPNLEDDETEEEFESGEELEEEEEGWGEREFVSDDSDLEDLEENDGDWDLEDMGLQQVSDESGDEDEDSDSEEGSEEEKKSSARPKGKKRKAPQPASQRDRKKAKNTTRTNGPRVEVEYEYEQERQQVSTTQTAW</sequence>
<name>A0AAV5ACJ4_9AGAM</name>
<evidence type="ECO:0000313" key="7">
    <source>
        <dbReference type="Proteomes" id="UP001050691"/>
    </source>
</evidence>
<dbReference type="EMBL" id="BPWL01000006">
    <property type="protein sequence ID" value="GJJ11407.1"/>
    <property type="molecule type" value="Genomic_DNA"/>
</dbReference>
<dbReference type="Pfam" id="PF04874">
    <property type="entry name" value="Mak16"/>
    <property type="match status" value="1"/>
</dbReference>
<keyword evidence="7" id="KW-1185">Reference proteome</keyword>
<evidence type="ECO:0000256" key="3">
    <source>
        <dbReference type="ARBA" id="ARBA00023242"/>
    </source>
</evidence>
<comment type="subcellular location">
    <subcellularLocation>
        <location evidence="1">Nucleus</location>
    </subcellularLocation>
</comment>
<evidence type="ECO:0000256" key="2">
    <source>
        <dbReference type="ARBA" id="ARBA00005514"/>
    </source>
</evidence>
<accession>A0AAV5ACJ4</accession>
<reference evidence="6" key="1">
    <citation type="submission" date="2021-10" db="EMBL/GenBank/DDBJ databases">
        <title>De novo Genome Assembly of Clathrus columnatus (Basidiomycota, Fungi) Using Illumina and Nanopore Sequence Data.</title>
        <authorList>
            <person name="Ogiso-Tanaka E."/>
            <person name="Itagaki H."/>
            <person name="Hosoya T."/>
            <person name="Hosaka K."/>
        </authorList>
    </citation>
    <scope>NUCLEOTIDE SEQUENCE</scope>
    <source>
        <strain evidence="6">MO-923</strain>
    </source>
</reference>
<gene>
    <name evidence="6" type="ORF">Clacol_005640</name>
</gene>
<evidence type="ECO:0000256" key="1">
    <source>
        <dbReference type="ARBA" id="ARBA00004123"/>
    </source>
</evidence>
<proteinExistence type="inferred from homology"/>
<dbReference type="GO" id="GO:0000460">
    <property type="term" value="P:maturation of 5.8S rRNA"/>
    <property type="evidence" value="ECO:0007669"/>
    <property type="project" value="TreeGrafter"/>
</dbReference>
<evidence type="ECO:0000256" key="4">
    <source>
        <dbReference type="SAM" id="MobiDB-lite"/>
    </source>
</evidence>
<dbReference type="InterPro" id="IPR006958">
    <property type="entry name" value="Mak16"/>
</dbReference>
<keyword evidence="3" id="KW-0539">Nucleus</keyword>
<evidence type="ECO:0000259" key="5">
    <source>
        <dbReference type="Pfam" id="PF01778"/>
    </source>
</evidence>
<feature type="compositionally biased region" description="Acidic residues" evidence="4">
    <location>
        <begin position="132"/>
        <end position="153"/>
    </location>
</feature>
<dbReference type="AlphaFoldDB" id="A0AAV5ACJ4"/>
<evidence type="ECO:0000313" key="6">
    <source>
        <dbReference type="EMBL" id="GJJ11407.1"/>
    </source>
</evidence>
<feature type="domain" description="Ribosomal eL28/Mak16" evidence="5">
    <location>
        <begin position="1"/>
        <end position="47"/>
    </location>
</feature>
<organism evidence="6 7">
    <name type="scientific">Clathrus columnatus</name>
    <dbReference type="NCBI Taxonomy" id="1419009"/>
    <lineage>
        <taxon>Eukaryota</taxon>
        <taxon>Fungi</taxon>
        <taxon>Dikarya</taxon>
        <taxon>Basidiomycota</taxon>
        <taxon>Agaricomycotina</taxon>
        <taxon>Agaricomycetes</taxon>
        <taxon>Phallomycetidae</taxon>
        <taxon>Phallales</taxon>
        <taxon>Clathraceae</taxon>
        <taxon>Clathrus</taxon>
    </lineage>
</organism>
<comment type="caution">
    <text evidence="6">The sequence shown here is derived from an EMBL/GenBank/DDBJ whole genome shotgun (WGS) entry which is preliminary data.</text>
</comment>
<dbReference type="GO" id="GO:0005730">
    <property type="term" value="C:nucleolus"/>
    <property type="evidence" value="ECO:0007669"/>
    <property type="project" value="TreeGrafter"/>
</dbReference>
<feature type="region of interest" description="Disordered" evidence="4">
    <location>
        <begin position="126"/>
        <end position="263"/>
    </location>
</feature>
<protein>
    <recommendedName>
        <fullName evidence="5">Ribosomal eL28/Mak16 domain-containing protein</fullName>
    </recommendedName>
</protein>
<feature type="compositionally biased region" description="Basic residues" evidence="4">
    <location>
        <begin position="210"/>
        <end position="220"/>
    </location>
</feature>
<feature type="compositionally biased region" description="Acidic residues" evidence="4">
    <location>
        <begin position="161"/>
        <end position="180"/>
    </location>
</feature>
<dbReference type="PANTHER" id="PTHR23405:SF4">
    <property type="entry name" value="PROTEIN MAK16 HOMOLOG"/>
    <property type="match status" value="1"/>
</dbReference>
<dbReference type="Pfam" id="PF01778">
    <property type="entry name" value="Ribosomal_L28e"/>
    <property type="match status" value="1"/>
</dbReference>
<dbReference type="GO" id="GO:0030687">
    <property type="term" value="C:preribosome, large subunit precursor"/>
    <property type="evidence" value="ECO:0007669"/>
    <property type="project" value="TreeGrafter"/>
</dbReference>